<proteinExistence type="predicted"/>
<organism evidence="3">
    <name type="scientific">Timema poppense</name>
    <name type="common">Walking stick</name>
    <dbReference type="NCBI Taxonomy" id="170557"/>
    <lineage>
        <taxon>Eukaryota</taxon>
        <taxon>Metazoa</taxon>
        <taxon>Ecdysozoa</taxon>
        <taxon>Arthropoda</taxon>
        <taxon>Hexapoda</taxon>
        <taxon>Insecta</taxon>
        <taxon>Pterygota</taxon>
        <taxon>Neoptera</taxon>
        <taxon>Polyneoptera</taxon>
        <taxon>Phasmatodea</taxon>
        <taxon>Timematodea</taxon>
        <taxon>Timematoidea</taxon>
        <taxon>Timematidae</taxon>
        <taxon>Timema</taxon>
    </lineage>
</organism>
<feature type="transmembrane region" description="Helical" evidence="2">
    <location>
        <begin position="60"/>
        <end position="83"/>
    </location>
</feature>
<protein>
    <submittedName>
        <fullName evidence="3">Uncharacterized protein</fullName>
    </submittedName>
</protein>
<evidence type="ECO:0000256" key="1">
    <source>
        <dbReference type="SAM" id="MobiDB-lite"/>
    </source>
</evidence>
<accession>A0A7R9DH52</accession>
<feature type="region of interest" description="Disordered" evidence="1">
    <location>
        <begin position="1"/>
        <end position="21"/>
    </location>
</feature>
<keyword evidence="2" id="KW-0472">Membrane</keyword>
<keyword evidence="2" id="KW-0812">Transmembrane</keyword>
<keyword evidence="2" id="KW-1133">Transmembrane helix</keyword>
<evidence type="ECO:0000313" key="3">
    <source>
        <dbReference type="EMBL" id="CAD7414655.1"/>
    </source>
</evidence>
<evidence type="ECO:0000256" key="2">
    <source>
        <dbReference type="SAM" id="Phobius"/>
    </source>
</evidence>
<dbReference type="EMBL" id="OD008141">
    <property type="protein sequence ID" value="CAD7414655.1"/>
    <property type="molecule type" value="Genomic_DNA"/>
</dbReference>
<gene>
    <name evidence="3" type="ORF">TPSB3V08_LOCUS9812</name>
</gene>
<name>A0A7R9DH52_TIMPO</name>
<reference evidence="3" key="1">
    <citation type="submission" date="2020-11" db="EMBL/GenBank/DDBJ databases">
        <authorList>
            <person name="Tran Van P."/>
        </authorList>
    </citation>
    <scope>NUCLEOTIDE SEQUENCE</scope>
</reference>
<sequence>MQLQGSHDTVETKEEENQEKSHLTLGNFGLFSRGSSDLLLVLLSGYLSPEKRRRVDTLSFIEALGSFIAALGNFIAALVSFIAANGFGSREPADARSIKIPLDVKLTLPGWPMHYMTRNRRNAGYANIVCSALTKTLRLGCKSSQVGLRVLCLLEWFPTASPLVFGTIYKGARRFTLQLFYYNQTSKEELLHRHVSKKSDGHGVLAIRPIATSARTSCLEYLSILKSSLSPYDIGFLLVVSTQSMASGTPPATSHTISLILAIDSEGGERAQVFSLDGCLT</sequence>
<dbReference type="AlphaFoldDB" id="A0A7R9DH52"/>